<evidence type="ECO:0000313" key="2">
    <source>
        <dbReference type="EMBL" id="NMN95972.1"/>
    </source>
</evidence>
<comment type="caution">
    <text evidence="2">The sequence shown here is derived from an EMBL/GenBank/DDBJ whole genome shotgun (WGS) entry which is preliminary data.</text>
</comment>
<keyword evidence="3" id="KW-1185">Reference proteome</keyword>
<dbReference type="Gene3D" id="1.20.1260.10">
    <property type="match status" value="1"/>
</dbReference>
<accession>A0A848KGY4</accession>
<name>A0A848KGY4_9NOCA</name>
<sequence>MWIQFHRHTDEGGVRLTATEIEFAQDMSVHHEQAVLLAHTLASDVDPYIRSMADQIIAAQTAEIATMRGWLNLVGEPFSPPHQMNHGGGPAMPGMASVEEITRLGTLHGSEAEIDFLQLMVRHHRGGVDMAQKAFNESTTQPVRLFALDMVQAQGNEIGMMTTMLVARNAATLAYP</sequence>
<dbReference type="Pfam" id="PF03713">
    <property type="entry name" value="DUF305"/>
    <property type="match status" value="1"/>
</dbReference>
<proteinExistence type="predicted"/>
<dbReference type="InterPro" id="IPR012347">
    <property type="entry name" value="Ferritin-like"/>
</dbReference>
<dbReference type="Proteomes" id="UP000535543">
    <property type="component" value="Unassembled WGS sequence"/>
</dbReference>
<evidence type="ECO:0000313" key="3">
    <source>
        <dbReference type="Proteomes" id="UP000535543"/>
    </source>
</evidence>
<gene>
    <name evidence="2" type="ORF">FGL95_13110</name>
</gene>
<evidence type="ECO:0000259" key="1">
    <source>
        <dbReference type="Pfam" id="PF03713"/>
    </source>
</evidence>
<reference evidence="2 3" key="2">
    <citation type="submission" date="2020-06" db="EMBL/GenBank/DDBJ databases">
        <title>Antribacter stalactiti gen. nov., sp. nov., a new member of the family Nacardiaceae isolated from a cave.</title>
        <authorList>
            <person name="Kim I.S."/>
        </authorList>
    </citation>
    <scope>NUCLEOTIDE SEQUENCE [LARGE SCALE GENOMIC DNA]</scope>
    <source>
        <strain evidence="2 3">YC2-7</strain>
    </source>
</reference>
<dbReference type="PANTHER" id="PTHR36933:SF1">
    <property type="entry name" value="SLL0788 PROTEIN"/>
    <property type="match status" value="1"/>
</dbReference>
<reference evidence="2 3" key="1">
    <citation type="submission" date="2019-05" db="EMBL/GenBank/DDBJ databases">
        <authorList>
            <person name="Lee S.D."/>
        </authorList>
    </citation>
    <scope>NUCLEOTIDE SEQUENCE [LARGE SCALE GENOMIC DNA]</scope>
    <source>
        <strain evidence="2 3">YC2-7</strain>
    </source>
</reference>
<dbReference type="AlphaFoldDB" id="A0A848KGY4"/>
<dbReference type="PANTHER" id="PTHR36933">
    <property type="entry name" value="SLL0788 PROTEIN"/>
    <property type="match status" value="1"/>
</dbReference>
<dbReference type="InterPro" id="IPR005183">
    <property type="entry name" value="DUF305_CopM-like"/>
</dbReference>
<organism evidence="2 3">
    <name type="scientific">Antrihabitans stalactiti</name>
    <dbReference type="NCBI Taxonomy" id="2584121"/>
    <lineage>
        <taxon>Bacteria</taxon>
        <taxon>Bacillati</taxon>
        <taxon>Actinomycetota</taxon>
        <taxon>Actinomycetes</taxon>
        <taxon>Mycobacteriales</taxon>
        <taxon>Nocardiaceae</taxon>
        <taxon>Antrihabitans</taxon>
    </lineage>
</organism>
<dbReference type="EMBL" id="VCQU01000004">
    <property type="protein sequence ID" value="NMN95972.1"/>
    <property type="molecule type" value="Genomic_DNA"/>
</dbReference>
<protein>
    <submittedName>
        <fullName evidence="2">DUF305 domain-containing protein</fullName>
    </submittedName>
</protein>
<feature type="domain" description="DUF305" evidence="1">
    <location>
        <begin position="20"/>
        <end position="165"/>
    </location>
</feature>